<dbReference type="SUPFAM" id="SSF52172">
    <property type="entry name" value="CheY-like"/>
    <property type="match status" value="1"/>
</dbReference>
<dbReference type="PROSITE" id="PS50110">
    <property type="entry name" value="RESPONSE_REGULATORY"/>
    <property type="match status" value="1"/>
</dbReference>
<feature type="modified residue" description="4-aspartylphosphate" evidence="1">
    <location>
        <position position="37"/>
    </location>
</feature>
<evidence type="ECO:0000256" key="1">
    <source>
        <dbReference type="PROSITE-ProRule" id="PRU00169"/>
    </source>
</evidence>
<dbReference type="Proteomes" id="UP000573499">
    <property type="component" value="Unassembled WGS sequence"/>
</dbReference>
<comment type="caution">
    <text evidence="3">The sequence shown here is derived from an EMBL/GenBank/DDBJ whole genome shotgun (WGS) entry which is preliminary data.</text>
</comment>
<dbReference type="GO" id="GO:0000160">
    <property type="term" value="P:phosphorelay signal transduction system"/>
    <property type="evidence" value="ECO:0007669"/>
    <property type="project" value="InterPro"/>
</dbReference>
<keyword evidence="4" id="KW-1185">Reference proteome</keyword>
<sequence>MFVLPITQTLELCKLSLRTMTLSLRSALHQAQVVVSDQRMPGMNGTEFLSCVKQLSPGTMRIILSGYTEIESILGAINCGEIYRFHTKPWDEAAMRERIRKAFQYHQMIHGMLSEG</sequence>
<evidence type="ECO:0000313" key="3">
    <source>
        <dbReference type="EMBL" id="MBA5690571.1"/>
    </source>
</evidence>
<accession>A0A7W2ING0</accession>
<gene>
    <name evidence="3" type="ORF">H3H39_26395</name>
</gene>
<keyword evidence="1" id="KW-0597">Phosphoprotein</keyword>
<dbReference type="EMBL" id="JACEZU010000019">
    <property type="protein sequence ID" value="MBA5690571.1"/>
    <property type="molecule type" value="Genomic_DNA"/>
</dbReference>
<organism evidence="3 4">
    <name type="scientific">Rugamonas apoptosis</name>
    <dbReference type="NCBI Taxonomy" id="2758570"/>
    <lineage>
        <taxon>Bacteria</taxon>
        <taxon>Pseudomonadati</taxon>
        <taxon>Pseudomonadota</taxon>
        <taxon>Betaproteobacteria</taxon>
        <taxon>Burkholderiales</taxon>
        <taxon>Oxalobacteraceae</taxon>
        <taxon>Telluria group</taxon>
        <taxon>Rugamonas</taxon>
    </lineage>
</organism>
<dbReference type="InterPro" id="IPR011006">
    <property type="entry name" value="CheY-like_superfamily"/>
</dbReference>
<dbReference type="AlphaFoldDB" id="A0A7W2ING0"/>
<feature type="domain" description="Response regulatory" evidence="2">
    <location>
        <begin position="1"/>
        <end position="103"/>
    </location>
</feature>
<proteinExistence type="predicted"/>
<evidence type="ECO:0000313" key="4">
    <source>
        <dbReference type="Proteomes" id="UP000573499"/>
    </source>
</evidence>
<evidence type="ECO:0000259" key="2">
    <source>
        <dbReference type="PROSITE" id="PS50110"/>
    </source>
</evidence>
<reference evidence="3 4" key="1">
    <citation type="submission" date="2020-07" db="EMBL/GenBank/DDBJ databases">
        <title>Novel species isolated from subtropical streams in China.</title>
        <authorList>
            <person name="Lu H."/>
        </authorList>
    </citation>
    <scope>NUCLEOTIDE SEQUENCE [LARGE SCALE GENOMIC DNA]</scope>
    <source>
        <strain evidence="3 4">LX47W</strain>
    </source>
</reference>
<dbReference type="Gene3D" id="3.40.50.2300">
    <property type="match status" value="1"/>
</dbReference>
<dbReference type="InterPro" id="IPR001789">
    <property type="entry name" value="Sig_transdc_resp-reg_receiver"/>
</dbReference>
<name>A0A7W2ING0_9BURK</name>
<protein>
    <submittedName>
        <fullName evidence="3">Response regulator</fullName>
    </submittedName>
</protein>
<dbReference type="Pfam" id="PF00072">
    <property type="entry name" value="Response_reg"/>
    <property type="match status" value="1"/>
</dbReference>